<name>A0A1U7NFS7_9FIRM</name>
<accession>A0A1U7NFS7</accession>
<evidence type="ECO:0000313" key="3">
    <source>
        <dbReference type="Proteomes" id="UP000186341"/>
    </source>
</evidence>
<evidence type="ECO:0008006" key="4">
    <source>
        <dbReference type="Google" id="ProtNLM"/>
    </source>
</evidence>
<proteinExistence type="predicted"/>
<dbReference type="Proteomes" id="UP000186341">
    <property type="component" value="Unassembled WGS sequence"/>
</dbReference>
<gene>
    <name evidence="2" type="ORF">BO222_06615</name>
</gene>
<feature type="transmembrane region" description="Helical" evidence="1">
    <location>
        <begin position="104"/>
        <end position="122"/>
    </location>
</feature>
<feature type="transmembrane region" description="Helical" evidence="1">
    <location>
        <begin position="142"/>
        <end position="166"/>
    </location>
</feature>
<dbReference type="OrthoDB" id="1654929at2"/>
<dbReference type="AlphaFoldDB" id="A0A1U7NFS7"/>
<organism evidence="2 3">
    <name type="scientific">Ileibacterium valens</name>
    <dbReference type="NCBI Taxonomy" id="1862668"/>
    <lineage>
        <taxon>Bacteria</taxon>
        <taxon>Bacillati</taxon>
        <taxon>Bacillota</taxon>
        <taxon>Erysipelotrichia</taxon>
        <taxon>Erysipelotrichales</taxon>
        <taxon>Erysipelotrichaceae</taxon>
        <taxon>Ileibacterium</taxon>
    </lineage>
</organism>
<evidence type="ECO:0000313" key="2">
    <source>
        <dbReference type="EMBL" id="OLU39437.1"/>
    </source>
</evidence>
<feature type="transmembrane region" description="Helical" evidence="1">
    <location>
        <begin position="32"/>
        <end position="49"/>
    </location>
</feature>
<feature type="transmembrane region" description="Helical" evidence="1">
    <location>
        <begin position="54"/>
        <end position="71"/>
    </location>
</feature>
<keyword evidence="1" id="KW-1133">Transmembrane helix</keyword>
<reference evidence="2 3" key="1">
    <citation type="submission" date="2016-11" db="EMBL/GenBank/DDBJ databases">
        <title>Description of two novel members of the family Erysipelotrichaceae: Ileibacterium lipovorans gen. nov., sp. nov. and Dubosiella newyorkensis, gen. nov., sp. nov.</title>
        <authorList>
            <person name="Cox L.M."/>
            <person name="Sohn J."/>
            <person name="Tyrrell K.L."/>
            <person name="Citron D.M."/>
            <person name="Lawson P.A."/>
            <person name="Patel N.B."/>
            <person name="Iizumi T."/>
            <person name="Perez-Perez G.I."/>
            <person name="Goldstein E.J."/>
            <person name="Blaser M.J."/>
        </authorList>
    </citation>
    <scope>NUCLEOTIDE SEQUENCE [LARGE SCALE GENOMIC DNA]</scope>
    <source>
        <strain evidence="2 3">NYU-BL-A3</strain>
    </source>
</reference>
<dbReference type="EMBL" id="MPJW01000135">
    <property type="protein sequence ID" value="OLU39437.1"/>
    <property type="molecule type" value="Genomic_DNA"/>
</dbReference>
<keyword evidence="1" id="KW-0812">Transmembrane</keyword>
<keyword evidence="3" id="KW-1185">Reference proteome</keyword>
<sequence length="192" mass="22271">MRKKTAILIGFSVLGLLDSVLSYGLPLNFQYTGFSILWHWYLIGLLVFVRDKPILLRFLISSLAAIAYGMLFGSGSLFIWVSFVGLAVLIGFFQNWMNNHTRQFLVYLLMVTVFDLFSYLWMRSAGAIGVSFFFWLYRMEAVTIFVSAICIVTVMFADNVMVRFFLIQRHLERKHEKKLLAKMQAQKATEYL</sequence>
<dbReference type="GeneID" id="82202870"/>
<protein>
    <recommendedName>
        <fullName evidence="4">Rod shape-determining protein MreD</fullName>
    </recommendedName>
</protein>
<dbReference type="RefSeq" id="WP_075819517.1">
    <property type="nucleotide sequence ID" value="NZ_CAOUMU010000004.1"/>
</dbReference>
<comment type="caution">
    <text evidence="2">The sequence shown here is derived from an EMBL/GenBank/DDBJ whole genome shotgun (WGS) entry which is preliminary data.</text>
</comment>
<evidence type="ECO:0000256" key="1">
    <source>
        <dbReference type="SAM" id="Phobius"/>
    </source>
</evidence>
<feature type="transmembrane region" description="Helical" evidence="1">
    <location>
        <begin position="77"/>
        <end position="97"/>
    </location>
</feature>
<keyword evidence="1" id="KW-0472">Membrane</keyword>